<keyword evidence="4" id="KW-1185">Reference proteome</keyword>
<accession>A0A2P6CC29</accession>
<comment type="similarity">
    <text evidence="1">Belongs to the peptidase C1 family.</text>
</comment>
<reference evidence="3 4" key="1">
    <citation type="submission" date="2016-12" db="EMBL/GenBank/DDBJ databases">
        <title>Trade-off between light-utilization and light-protection in marine flavobacteria.</title>
        <authorList>
            <person name="Kumagai Y."/>
            <person name="Yoshizawa S."/>
            <person name="Kogure K."/>
            <person name="Iwasaki W."/>
        </authorList>
    </citation>
    <scope>NUCLEOTIDE SEQUENCE [LARGE SCALE GENOMIC DNA]</scope>
    <source>
        <strain evidence="3 4">KCTC 12100</strain>
    </source>
</reference>
<dbReference type="InterPro" id="IPR025661">
    <property type="entry name" value="Pept_asp_AS"/>
</dbReference>
<dbReference type="SUPFAM" id="SSF54001">
    <property type="entry name" value="Cysteine proteinases"/>
    <property type="match status" value="1"/>
</dbReference>
<dbReference type="RefSeq" id="WP_105048126.1">
    <property type="nucleotide sequence ID" value="NZ_CP150661.1"/>
</dbReference>
<dbReference type="InterPro" id="IPR000668">
    <property type="entry name" value="Peptidase_C1A_C"/>
</dbReference>
<dbReference type="AlphaFoldDB" id="A0A2P6CC29"/>
<evidence type="ECO:0000313" key="4">
    <source>
        <dbReference type="Proteomes" id="UP000247345"/>
    </source>
</evidence>
<proteinExistence type="inferred from homology"/>
<evidence type="ECO:0000259" key="2">
    <source>
        <dbReference type="SMART" id="SM00645"/>
    </source>
</evidence>
<dbReference type="InterPro" id="IPR013128">
    <property type="entry name" value="Peptidase_C1A"/>
</dbReference>
<dbReference type="GO" id="GO:0006508">
    <property type="term" value="P:proteolysis"/>
    <property type="evidence" value="ECO:0007669"/>
    <property type="project" value="InterPro"/>
</dbReference>
<dbReference type="SMART" id="SM00645">
    <property type="entry name" value="Pept_C1"/>
    <property type="match status" value="1"/>
</dbReference>
<organism evidence="3 4">
    <name type="scientific">Polaribacter butkevichii</name>
    <dbReference type="NCBI Taxonomy" id="218490"/>
    <lineage>
        <taxon>Bacteria</taxon>
        <taxon>Pseudomonadati</taxon>
        <taxon>Bacteroidota</taxon>
        <taxon>Flavobacteriia</taxon>
        <taxon>Flavobacteriales</taxon>
        <taxon>Flavobacteriaceae</taxon>
    </lineage>
</organism>
<name>A0A2P6CC29_9FLAO</name>
<dbReference type="Proteomes" id="UP000247345">
    <property type="component" value="Unassembled WGS sequence"/>
</dbReference>
<dbReference type="PRINTS" id="PR00705">
    <property type="entry name" value="PAPAIN"/>
</dbReference>
<dbReference type="GO" id="GO:0008234">
    <property type="term" value="F:cysteine-type peptidase activity"/>
    <property type="evidence" value="ECO:0007669"/>
    <property type="project" value="InterPro"/>
</dbReference>
<comment type="caution">
    <text evidence="3">The sequence shown here is derived from an EMBL/GenBank/DDBJ whole genome shotgun (WGS) entry which is preliminary data.</text>
</comment>
<sequence length="372" mass="40804">MSNQTEKLTSIKSAIENEGASWQAGSSDIFELSQEEQDLLLGYIPGDDEPSLEEKEEAAQANFQEYMVMLASNKAFSAPSSYDLRNVGGKNFITPVKNQRSCGSCVAFGTIATVEGTIRKMRNDANYAVDFSEAHLFYCHARAEGRRCSGSKGGWWVPPAMTAFKSKGVTDEAHYPYTASDQDCTGLKSGWQNSVKKISGFKKLTSISKMKDWLSTKGPLTACYTVYSDFYGYRSGVYRKTAGATQRGGHCVSIVGYSDSGRYWICKNSWGTGFGEQGFFKIGYGQCGIDNEVWGVEGIVDSGTLTKKVTGLWANSSTRNAFVYLSGEGWKRISNKNDTNFYIMLTYLATAKGMNGNATVKISNGEIIEVYA</sequence>
<dbReference type="InterPro" id="IPR039417">
    <property type="entry name" value="Peptidase_C1A_papain-like"/>
</dbReference>
<evidence type="ECO:0000313" key="3">
    <source>
        <dbReference type="EMBL" id="PQJ72463.1"/>
    </source>
</evidence>
<dbReference type="CDD" id="cd02248">
    <property type="entry name" value="Peptidase_C1A"/>
    <property type="match status" value="1"/>
</dbReference>
<dbReference type="InterPro" id="IPR038765">
    <property type="entry name" value="Papain-like_cys_pep_sf"/>
</dbReference>
<dbReference type="Pfam" id="PF00112">
    <property type="entry name" value="Peptidase_C1"/>
    <property type="match status" value="1"/>
</dbReference>
<dbReference type="PANTHER" id="PTHR12411">
    <property type="entry name" value="CYSTEINE PROTEASE FAMILY C1-RELATED"/>
    <property type="match status" value="1"/>
</dbReference>
<dbReference type="OrthoDB" id="3648721at2"/>
<dbReference type="PROSITE" id="PS00640">
    <property type="entry name" value="THIOL_PROTEASE_ASN"/>
    <property type="match status" value="1"/>
</dbReference>
<dbReference type="EMBL" id="MSCK01000001">
    <property type="protein sequence ID" value="PQJ72463.1"/>
    <property type="molecule type" value="Genomic_DNA"/>
</dbReference>
<protein>
    <submittedName>
        <fullName evidence="3">Peptidase C1</fullName>
    </submittedName>
</protein>
<evidence type="ECO:0000256" key="1">
    <source>
        <dbReference type="ARBA" id="ARBA00008455"/>
    </source>
</evidence>
<gene>
    <name evidence="3" type="ORF">BTO14_04010</name>
</gene>
<dbReference type="Gene3D" id="3.90.70.10">
    <property type="entry name" value="Cysteine proteinases"/>
    <property type="match status" value="1"/>
</dbReference>
<feature type="domain" description="Peptidase C1A papain C-terminal" evidence="2">
    <location>
        <begin position="78"/>
        <end position="297"/>
    </location>
</feature>